<gene>
    <name evidence="3" type="ORF">H9980_03075</name>
</gene>
<reference evidence="3" key="1">
    <citation type="journal article" date="2021" name="PeerJ">
        <title>Extensive microbial diversity within the chicken gut microbiome revealed by metagenomics and culture.</title>
        <authorList>
            <person name="Gilroy R."/>
            <person name="Ravi A."/>
            <person name="Getino M."/>
            <person name="Pursley I."/>
            <person name="Horton D.L."/>
            <person name="Alikhan N.F."/>
            <person name="Baker D."/>
            <person name="Gharbi K."/>
            <person name="Hall N."/>
            <person name="Watson M."/>
            <person name="Adriaenssens E.M."/>
            <person name="Foster-Nyarko E."/>
            <person name="Jarju S."/>
            <person name="Secka A."/>
            <person name="Antonio M."/>
            <person name="Oren A."/>
            <person name="Chaudhuri R.R."/>
            <person name="La Ragione R."/>
            <person name="Hildebrand F."/>
            <person name="Pallen M.J."/>
        </authorList>
    </citation>
    <scope>NUCLEOTIDE SEQUENCE</scope>
    <source>
        <strain evidence="3">ChiGjej1B1-14440</strain>
    </source>
</reference>
<dbReference type="Pfam" id="PF12158">
    <property type="entry name" value="DUF3592"/>
    <property type="match status" value="1"/>
</dbReference>
<accession>A0A9D1XKP1</accession>
<evidence type="ECO:0000313" key="3">
    <source>
        <dbReference type="EMBL" id="HIX80941.1"/>
    </source>
</evidence>
<evidence type="ECO:0000256" key="1">
    <source>
        <dbReference type="SAM" id="Phobius"/>
    </source>
</evidence>
<dbReference type="InterPro" id="IPR021994">
    <property type="entry name" value="DUF3592"/>
</dbReference>
<keyword evidence="1" id="KW-1133">Transmembrane helix</keyword>
<protein>
    <submittedName>
        <fullName evidence="3">DUF3592 domain-containing protein</fullName>
    </submittedName>
</protein>
<proteinExistence type="predicted"/>
<keyword evidence="1" id="KW-0472">Membrane</keyword>
<evidence type="ECO:0000313" key="4">
    <source>
        <dbReference type="Proteomes" id="UP000886724"/>
    </source>
</evidence>
<evidence type="ECO:0000259" key="2">
    <source>
        <dbReference type="Pfam" id="PF12158"/>
    </source>
</evidence>
<dbReference type="Proteomes" id="UP000886724">
    <property type="component" value="Unassembled WGS sequence"/>
</dbReference>
<keyword evidence="1" id="KW-0812">Transmembrane</keyword>
<dbReference type="EMBL" id="DXET01000076">
    <property type="protein sequence ID" value="HIX80941.1"/>
    <property type="molecule type" value="Genomic_DNA"/>
</dbReference>
<comment type="caution">
    <text evidence="3">The sequence shown here is derived from an EMBL/GenBank/DDBJ whole genome shotgun (WGS) entry which is preliminary data.</text>
</comment>
<feature type="transmembrane region" description="Helical" evidence="1">
    <location>
        <begin position="101"/>
        <end position="126"/>
    </location>
</feature>
<dbReference type="AlphaFoldDB" id="A0A9D1XKP1"/>
<reference evidence="3" key="2">
    <citation type="submission" date="2021-04" db="EMBL/GenBank/DDBJ databases">
        <authorList>
            <person name="Gilroy R."/>
        </authorList>
    </citation>
    <scope>NUCLEOTIDE SEQUENCE</scope>
    <source>
        <strain evidence="3">ChiGjej1B1-14440</strain>
    </source>
</reference>
<name>A0A9D1XKP1_9FIRM</name>
<organism evidence="3 4">
    <name type="scientific">Candidatus Erysipelatoclostridium merdavium</name>
    <dbReference type="NCBI Taxonomy" id="2838566"/>
    <lineage>
        <taxon>Bacteria</taxon>
        <taxon>Bacillati</taxon>
        <taxon>Bacillota</taxon>
        <taxon>Erysipelotrichia</taxon>
        <taxon>Erysipelotrichales</taxon>
        <taxon>Erysipelotrichales incertae sedis</taxon>
    </lineage>
</organism>
<sequence length="129" mass="14418">MIAVWIVAISFTTVGLIYSIPKYYKIFSCRAKTTGTLLKSQKSLTSDNKAIKATYEYYVDGKRYLGTTGWSTFAVFISGKEYIVKYNPKKPEQSFINMSGIYINCAIGTLFIVVGIIVFIIGIILLSIL</sequence>
<feature type="domain" description="DUF3592" evidence="2">
    <location>
        <begin position="33"/>
        <end position="97"/>
    </location>
</feature>